<dbReference type="AlphaFoldDB" id="A0A9D1EWH0"/>
<sequence length="65" mass="7686">KYELRQICKTLFYAKRIAARMRNAAQKAALRREIAALEKESIALKRLLARLAERYALRHEEKKKS</sequence>
<feature type="coiled-coil region" evidence="1">
    <location>
        <begin position="20"/>
        <end position="54"/>
    </location>
</feature>
<feature type="non-terminal residue" evidence="2">
    <location>
        <position position="1"/>
    </location>
</feature>
<evidence type="ECO:0000256" key="1">
    <source>
        <dbReference type="SAM" id="Coils"/>
    </source>
</evidence>
<reference evidence="2" key="2">
    <citation type="journal article" date="2021" name="PeerJ">
        <title>Extensive microbial diversity within the chicken gut microbiome revealed by metagenomics and culture.</title>
        <authorList>
            <person name="Gilroy R."/>
            <person name="Ravi A."/>
            <person name="Getino M."/>
            <person name="Pursley I."/>
            <person name="Horton D.L."/>
            <person name="Alikhan N.F."/>
            <person name="Baker D."/>
            <person name="Gharbi K."/>
            <person name="Hall N."/>
            <person name="Watson M."/>
            <person name="Adriaenssens E.M."/>
            <person name="Foster-Nyarko E."/>
            <person name="Jarju S."/>
            <person name="Secka A."/>
            <person name="Antonio M."/>
            <person name="Oren A."/>
            <person name="Chaudhuri R.R."/>
            <person name="La Ragione R."/>
            <person name="Hildebrand F."/>
            <person name="Pallen M.J."/>
        </authorList>
    </citation>
    <scope>NUCLEOTIDE SEQUENCE</scope>
    <source>
        <strain evidence="2">6276</strain>
    </source>
</reference>
<keyword evidence="1" id="KW-0175">Coiled coil</keyword>
<name>A0A9D1EWH0_9BACT</name>
<reference evidence="2" key="1">
    <citation type="submission" date="2020-10" db="EMBL/GenBank/DDBJ databases">
        <authorList>
            <person name="Gilroy R."/>
        </authorList>
    </citation>
    <scope>NUCLEOTIDE SEQUENCE</scope>
    <source>
        <strain evidence="2">6276</strain>
    </source>
</reference>
<dbReference type="Proteomes" id="UP000823928">
    <property type="component" value="Unassembled WGS sequence"/>
</dbReference>
<evidence type="ECO:0000313" key="3">
    <source>
        <dbReference type="Proteomes" id="UP000823928"/>
    </source>
</evidence>
<gene>
    <name evidence="2" type="ORF">IAC10_01190</name>
</gene>
<proteinExistence type="predicted"/>
<accession>A0A9D1EWH0</accession>
<dbReference type="EMBL" id="DVIU01000025">
    <property type="protein sequence ID" value="HIS35233.1"/>
    <property type="molecule type" value="Genomic_DNA"/>
</dbReference>
<organism evidence="2 3">
    <name type="scientific">Candidatus Scatousia excrementigallinarum</name>
    <dbReference type="NCBI Taxonomy" id="2840935"/>
    <lineage>
        <taxon>Bacteria</taxon>
        <taxon>Candidatus Scatousia</taxon>
    </lineage>
</organism>
<comment type="caution">
    <text evidence="2">The sequence shown here is derived from an EMBL/GenBank/DDBJ whole genome shotgun (WGS) entry which is preliminary data.</text>
</comment>
<evidence type="ECO:0000313" key="2">
    <source>
        <dbReference type="EMBL" id="HIS35233.1"/>
    </source>
</evidence>
<protein>
    <submittedName>
        <fullName evidence="2">Uncharacterized protein</fullName>
    </submittedName>
</protein>